<feature type="compositionally biased region" description="Basic and acidic residues" evidence="2">
    <location>
        <begin position="82"/>
        <end position="92"/>
    </location>
</feature>
<name>A0AAE0MT59_9PEZI</name>
<dbReference type="SUPFAM" id="SSF57756">
    <property type="entry name" value="Retrovirus zinc finger-like domains"/>
    <property type="match status" value="1"/>
</dbReference>
<evidence type="ECO:0000313" key="6">
    <source>
        <dbReference type="Proteomes" id="UP001278500"/>
    </source>
</evidence>
<dbReference type="Gene3D" id="4.10.60.10">
    <property type="entry name" value="Zinc finger, CCHC-type"/>
    <property type="match status" value="1"/>
</dbReference>
<feature type="domain" description="CCHC-type" evidence="4">
    <location>
        <begin position="27"/>
        <end position="42"/>
    </location>
</feature>
<proteinExistence type="predicted"/>
<dbReference type="PROSITE" id="PS50158">
    <property type="entry name" value="ZF_CCHC"/>
    <property type="match status" value="1"/>
</dbReference>
<organism evidence="5 6">
    <name type="scientific">Neurospora tetraspora</name>
    <dbReference type="NCBI Taxonomy" id="94610"/>
    <lineage>
        <taxon>Eukaryota</taxon>
        <taxon>Fungi</taxon>
        <taxon>Dikarya</taxon>
        <taxon>Ascomycota</taxon>
        <taxon>Pezizomycotina</taxon>
        <taxon>Sordariomycetes</taxon>
        <taxon>Sordariomycetidae</taxon>
        <taxon>Sordariales</taxon>
        <taxon>Sordariaceae</taxon>
        <taxon>Neurospora</taxon>
    </lineage>
</organism>
<dbReference type="GeneID" id="87867654"/>
<evidence type="ECO:0000256" key="3">
    <source>
        <dbReference type="SAM" id="SignalP"/>
    </source>
</evidence>
<dbReference type="GO" id="GO:0003676">
    <property type="term" value="F:nucleic acid binding"/>
    <property type="evidence" value="ECO:0007669"/>
    <property type="project" value="InterPro"/>
</dbReference>
<keyword evidence="1" id="KW-0863">Zinc-finger</keyword>
<keyword evidence="3" id="KW-0732">Signal</keyword>
<dbReference type="EMBL" id="JAUEPP010000003">
    <property type="protein sequence ID" value="KAK3348366.1"/>
    <property type="molecule type" value="Genomic_DNA"/>
</dbReference>
<dbReference type="InterPro" id="IPR001878">
    <property type="entry name" value="Znf_CCHC"/>
</dbReference>
<accession>A0AAE0MT59</accession>
<protein>
    <recommendedName>
        <fullName evidence="4">CCHC-type domain-containing protein</fullName>
    </recommendedName>
</protein>
<feature type="region of interest" description="Disordered" evidence="2">
    <location>
        <begin position="40"/>
        <end position="105"/>
    </location>
</feature>
<feature type="compositionally biased region" description="Basic and acidic residues" evidence="2">
    <location>
        <begin position="138"/>
        <end position="166"/>
    </location>
</feature>
<feature type="region of interest" description="Disordered" evidence="2">
    <location>
        <begin position="134"/>
        <end position="166"/>
    </location>
</feature>
<keyword evidence="1" id="KW-0479">Metal-binding</keyword>
<dbReference type="AlphaFoldDB" id="A0AAE0MT59"/>
<feature type="compositionally biased region" description="Basic residues" evidence="2">
    <location>
        <begin position="71"/>
        <end position="81"/>
    </location>
</feature>
<dbReference type="Proteomes" id="UP001278500">
    <property type="component" value="Unassembled WGS sequence"/>
</dbReference>
<reference evidence="5" key="1">
    <citation type="journal article" date="2023" name="Mol. Phylogenet. Evol.">
        <title>Genome-scale phylogeny and comparative genomics of the fungal order Sordariales.</title>
        <authorList>
            <person name="Hensen N."/>
            <person name="Bonometti L."/>
            <person name="Westerberg I."/>
            <person name="Brannstrom I.O."/>
            <person name="Guillou S."/>
            <person name="Cros-Aarteil S."/>
            <person name="Calhoun S."/>
            <person name="Haridas S."/>
            <person name="Kuo A."/>
            <person name="Mondo S."/>
            <person name="Pangilinan J."/>
            <person name="Riley R."/>
            <person name="LaButti K."/>
            <person name="Andreopoulos B."/>
            <person name="Lipzen A."/>
            <person name="Chen C."/>
            <person name="Yan M."/>
            <person name="Daum C."/>
            <person name="Ng V."/>
            <person name="Clum A."/>
            <person name="Steindorff A."/>
            <person name="Ohm R.A."/>
            <person name="Martin F."/>
            <person name="Silar P."/>
            <person name="Natvig D.O."/>
            <person name="Lalanne C."/>
            <person name="Gautier V."/>
            <person name="Ament-Velasquez S.L."/>
            <person name="Kruys A."/>
            <person name="Hutchinson M.I."/>
            <person name="Powell A.J."/>
            <person name="Barry K."/>
            <person name="Miller A.N."/>
            <person name="Grigoriev I.V."/>
            <person name="Debuchy R."/>
            <person name="Gladieux P."/>
            <person name="Hiltunen Thoren M."/>
            <person name="Johannesson H."/>
        </authorList>
    </citation>
    <scope>NUCLEOTIDE SEQUENCE</scope>
    <source>
        <strain evidence="5">CBS 560.94</strain>
    </source>
</reference>
<dbReference type="Pfam" id="PF00098">
    <property type="entry name" value="zf-CCHC"/>
    <property type="match status" value="1"/>
</dbReference>
<reference evidence="5" key="2">
    <citation type="submission" date="2023-06" db="EMBL/GenBank/DDBJ databases">
        <authorList>
            <consortium name="Lawrence Berkeley National Laboratory"/>
            <person name="Haridas S."/>
            <person name="Hensen N."/>
            <person name="Bonometti L."/>
            <person name="Westerberg I."/>
            <person name="Brannstrom I.O."/>
            <person name="Guillou S."/>
            <person name="Cros-Aarteil S."/>
            <person name="Calhoun S."/>
            <person name="Kuo A."/>
            <person name="Mondo S."/>
            <person name="Pangilinan J."/>
            <person name="Riley R."/>
            <person name="Labutti K."/>
            <person name="Andreopoulos B."/>
            <person name="Lipzen A."/>
            <person name="Chen C."/>
            <person name="Yanf M."/>
            <person name="Daum C."/>
            <person name="Ng V."/>
            <person name="Clum A."/>
            <person name="Steindorff A."/>
            <person name="Ohm R."/>
            <person name="Martin F."/>
            <person name="Silar P."/>
            <person name="Natvig D."/>
            <person name="Lalanne C."/>
            <person name="Gautier V."/>
            <person name="Ament-Velasquez S.L."/>
            <person name="Kruys A."/>
            <person name="Hutchinson M.I."/>
            <person name="Powell A.J."/>
            <person name="Barry K."/>
            <person name="Miller A.N."/>
            <person name="Grigoriev I.V."/>
            <person name="Debuchy R."/>
            <person name="Gladieux P."/>
            <person name="Thoren M.H."/>
            <person name="Johannesson H."/>
        </authorList>
    </citation>
    <scope>NUCLEOTIDE SEQUENCE</scope>
    <source>
        <strain evidence="5">CBS 560.94</strain>
    </source>
</reference>
<feature type="compositionally biased region" description="Basic and acidic residues" evidence="2">
    <location>
        <begin position="61"/>
        <end position="70"/>
    </location>
</feature>
<keyword evidence="6" id="KW-1185">Reference proteome</keyword>
<dbReference type="RefSeq" id="XP_062683448.1">
    <property type="nucleotide sequence ID" value="XM_062830500.1"/>
</dbReference>
<evidence type="ECO:0000256" key="1">
    <source>
        <dbReference type="PROSITE-ProRule" id="PRU00047"/>
    </source>
</evidence>
<gene>
    <name evidence="5" type="ORF">B0H65DRAFT_572132</name>
</gene>
<evidence type="ECO:0000259" key="4">
    <source>
        <dbReference type="PROSITE" id="PS50158"/>
    </source>
</evidence>
<sequence>MGASYMQALLAQLLKALSLGQSSGAECYKCGEVGHIARNCSKGGAPPGRPLKITSPLTSDTRLKQRDKRQSRAPWTARRRRVGVDKASDRPRRPGAPLHSLLPPFRAGTVARQPVYPGSFHADAEFVSTRPLTNRAGQEFDGRRVRVDKASDRHYWESGDRENRTG</sequence>
<evidence type="ECO:0000313" key="5">
    <source>
        <dbReference type="EMBL" id="KAK3348366.1"/>
    </source>
</evidence>
<dbReference type="FunFam" id="4.10.60.10:FF:000125">
    <property type="entry name" value="Putative e3 ubiquitin ligase"/>
    <property type="match status" value="1"/>
</dbReference>
<comment type="caution">
    <text evidence="5">The sequence shown here is derived from an EMBL/GenBank/DDBJ whole genome shotgun (WGS) entry which is preliminary data.</text>
</comment>
<feature type="chain" id="PRO_5042200468" description="CCHC-type domain-containing protein" evidence="3">
    <location>
        <begin position="25"/>
        <end position="166"/>
    </location>
</feature>
<feature type="signal peptide" evidence="3">
    <location>
        <begin position="1"/>
        <end position="24"/>
    </location>
</feature>
<dbReference type="GO" id="GO:0008270">
    <property type="term" value="F:zinc ion binding"/>
    <property type="evidence" value="ECO:0007669"/>
    <property type="project" value="UniProtKB-KW"/>
</dbReference>
<dbReference type="SMART" id="SM00343">
    <property type="entry name" value="ZnF_C2HC"/>
    <property type="match status" value="1"/>
</dbReference>
<dbReference type="InterPro" id="IPR036875">
    <property type="entry name" value="Znf_CCHC_sf"/>
</dbReference>
<evidence type="ECO:0000256" key="2">
    <source>
        <dbReference type="SAM" id="MobiDB-lite"/>
    </source>
</evidence>
<keyword evidence="1" id="KW-0862">Zinc</keyword>